<dbReference type="AlphaFoldDB" id="A0A9P5WVU4"/>
<feature type="non-terminal residue" evidence="1">
    <location>
        <position position="1"/>
    </location>
</feature>
<protein>
    <submittedName>
        <fullName evidence="1">Uncharacterized protein</fullName>
    </submittedName>
</protein>
<gene>
    <name evidence="1" type="ORF">P691DRAFT_690243</name>
</gene>
<name>A0A9P5WVU4_9AGAR</name>
<dbReference type="EMBL" id="MU153845">
    <property type="protein sequence ID" value="KAF9439609.1"/>
    <property type="molecule type" value="Genomic_DNA"/>
</dbReference>
<evidence type="ECO:0000313" key="1">
    <source>
        <dbReference type="EMBL" id="KAF9439609.1"/>
    </source>
</evidence>
<comment type="caution">
    <text evidence="1">The sequence shown here is derived from an EMBL/GenBank/DDBJ whole genome shotgun (WGS) entry which is preliminary data.</text>
</comment>
<organism evidence="1 2">
    <name type="scientific">Macrolepiota fuliginosa MF-IS2</name>
    <dbReference type="NCBI Taxonomy" id="1400762"/>
    <lineage>
        <taxon>Eukaryota</taxon>
        <taxon>Fungi</taxon>
        <taxon>Dikarya</taxon>
        <taxon>Basidiomycota</taxon>
        <taxon>Agaricomycotina</taxon>
        <taxon>Agaricomycetes</taxon>
        <taxon>Agaricomycetidae</taxon>
        <taxon>Agaricales</taxon>
        <taxon>Agaricineae</taxon>
        <taxon>Agaricaceae</taxon>
        <taxon>Macrolepiota</taxon>
    </lineage>
</organism>
<dbReference type="Proteomes" id="UP000807342">
    <property type="component" value="Unassembled WGS sequence"/>
</dbReference>
<reference evidence="1" key="1">
    <citation type="submission" date="2020-11" db="EMBL/GenBank/DDBJ databases">
        <authorList>
            <consortium name="DOE Joint Genome Institute"/>
            <person name="Ahrendt S."/>
            <person name="Riley R."/>
            <person name="Andreopoulos W."/>
            <person name="Labutti K."/>
            <person name="Pangilinan J."/>
            <person name="Ruiz-Duenas F.J."/>
            <person name="Barrasa J.M."/>
            <person name="Sanchez-Garcia M."/>
            <person name="Camarero S."/>
            <person name="Miyauchi S."/>
            <person name="Serrano A."/>
            <person name="Linde D."/>
            <person name="Babiker R."/>
            <person name="Drula E."/>
            <person name="Ayuso-Fernandez I."/>
            <person name="Pacheco R."/>
            <person name="Padilla G."/>
            <person name="Ferreira P."/>
            <person name="Barriuso J."/>
            <person name="Kellner H."/>
            <person name="Castanera R."/>
            <person name="Alfaro M."/>
            <person name="Ramirez L."/>
            <person name="Pisabarro A.G."/>
            <person name="Kuo A."/>
            <person name="Tritt A."/>
            <person name="Lipzen A."/>
            <person name="He G."/>
            <person name="Yan M."/>
            <person name="Ng V."/>
            <person name="Cullen D."/>
            <person name="Martin F."/>
            <person name="Rosso M.-N."/>
            <person name="Henrissat B."/>
            <person name="Hibbett D."/>
            <person name="Martinez A.T."/>
            <person name="Grigoriev I.V."/>
        </authorList>
    </citation>
    <scope>NUCLEOTIDE SEQUENCE</scope>
    <source>
        <strain evidence="1">MF-IS2</strain>
    </source>
</reference>
<sequence length="70" mass="7950">YTSDASFKNVVVKLKEYKNFVLKDDLIYLKENNTEVLCIPQVLVKGHSIHELIISKAHSILAHLSAQKTL</sequence>
<proteinExistence type="predicted"/>
<accession>A0A9P5WVU4</accession>
<dbReference type="OrthoDB" id="3249394at2759"/>
<keyword evidence="2" id="KW-1185">Reference proteome</keyword>
<evidence type="ECO:0000313" key="2">
    <source>
        <dbReference type="Proteomes" id="UP000807342"/>
    </source>
</evidence>
<dbReference type="Gene3D" id="1.10.340.70">
    <property type="match status" value="1"/>
</dbReference>